<evidence type="ECO:0008006" key="4">
    <source>
        <dbReference type="Google" id="ProtNLM"/>
    </source>
</evidence>
<dbReference type="EMBL" id="BJVJ01000033">
    <property type="protein sequence ID" value="GEL24422.1"/>
    <property type="molecule type" value="Genomic_DNA"/>
</dbReference>
<comment type="caution">
    <text evidence="2">The sequence shown here is derived from an EMBL/GenBank/DDBJ whole genome shotgun (WGS) entry which is preliminary data.</text>
</comment>
<accession>A0A511DHZ3</accession>
<gene>
    <name evidence="2" type="ORF">PSU4_33760</name>
</gene>
<keyword evidence="3" id="KW-1185">Reference proteome</keyword>
<evidence type="ECO:0000313" key="2">
    <source>
        <dbReference type="EMBL" id="GEL24422.1"/>
    </source>
</evidence>
<organism evidence="2 3">
    <name type="scientific">Pseudonocardia sulfidoxydans NBRC 16205</name>
    <dbReference type="NCBI Taxonomy" id="1223511"/>
    <lineage>
        <taxon>Bacteria</taxon>
        <taxon>Bacillati</taxon>
        <taxon>Actinomycetota</taxon>
        <taxon>Actinomycetes</taxon>
        <taxon>Pseudonocardiales</taxon>
        <taxon>Pseudonocardiaceae</taxon>
        <taxon>Pseudonocardia</taxon>
    </lineage>
</organism>
<protein>
    <recommendedName>
        <fullName evidence="4">DUF4192 domain-containing protein</fullName>
    </recommendedName>
</protein>
<dbReference type="InterPro" id="IPR025447">
    <property type="entry name" value="DUF4192"/>
</dbReference>
<dbReference type="Pfam" id="PF13830">
    <property type="entry name" value="DUF4192"/>
    <property type="match status" value="1"/>
</dbReference>
<reference evidence="2 3" key="1">
    <citation type="submission" date="2019-07" db="EMBL/GenBank/DDBJ databases">
        <title>Whole genome shotgun sequence of Pseudonocardia sulfidoxydans NBRC 16205.</title>
        <authorList>
            <person name="Hosoyama A."/>
            <person name="Uohara A."/>
            <person name="Ohji S."/>
            <person name="Ichikawa N."/>
        </authorList>
    </citation>
    <scope>NUCLEOTIDE SEQUENCE [LARGE SCALE GENOMIC DNA]</scope>
    <source>
        <strain evidence="2 3">NBRC 16205</strain>
    </source>
</reference>
<proteinExistence type="predicted"/>
<name>A0A511DHZ3_9PSEU</name>
<sequence length="349" mass="35212">MTSAGPSRSARHPAGRRTPTSVRGPGELVAAVPVLLGFHPERSLVVVSTHGPGLRTVGVTLRADLPGPDNPDDVDELCDMVARCLVDAAGPGPLGAAVVVVDGPVDGGPAPGVPDLVDAAAAALLAAGVSVVGTRVWTAATTAGAAWACTDPCGCSGTVADAHALPLTAAAVVAGAVVRASRTEIVASLQAPDVERLRRRAALFDRELDLHAASLDMTSAQAALESALGATAAATLVLDDARVLDLAVALQTPEVRDAALRECIGPRAATAEQLWAALVRETPEPESAEAAALLAVAALARGDGALANIAVDRARQAWPGHRLAEALAEALANGFGPAQVRAWLADGQW</sequence>
<evidence type="ECO:0000313" key="3">
    <source>
        <dbReference type="Proteomes" id="UP000321685"/>
    </source>
</evidence>
<dbReference type="AlphaFoldDB" id="A0A511DHZ3"/>
<evidence type="ECO:0000256" key="1">
    <source>
        <dbReference type="SAM" id="MobiDB-lite"/>
    </source>
</evidence>
<feature type="region of interest" description="Disordered" evidence="1">
    <location>
        <begin position="1"/>
        <end position="24"/>
    </location>
</feature>
<dbReference type="Proteomes" id="UP000321685">
    <property type="component" value="Unassembled WGS sequence"/>
</dbReference>
<dbReference type="RefSeq" id="WP_186817008.1">
    <property type="nucleotide sequence ID" value="NZ_BJVJ01000033.1"/>
</dbReference>